<proteinExistence type="predicted"/>
<comment type="caution">
    <text evidence="2">The sequence shown here is derived from an EMBL/GenBank/DDBJ whole genome shotgun (WGS) entry which is preliminary data.</text>
</comment>
<protein>
    <recommendedName>
        <fullName evidence="4">HNH nuclease domain-containing protein</fullName>
    </recommendedName>
</protein>
<dbReference type="Proteomes" id="UP000054988">
    <property type="component" value="Unassembled WGS sequence"/>
</dbReference>
<evidence type="ECO:0000313" key="2">
    <source>
        <dbReference type="EMBL" id="KTB31875.1"/>
    </source>
</evidence>
<feature type="compositionally biased region" description="Low complexity" evidence="1">
    <location>
        <begin position="520"/>
        <end position="531"/>
    </location>
</feature>
<reference evidence="2 3" key="1">
    <citation type="submission" date="2015-12" db="EMBL/GenBank/DDBJ databases">
        <title>Draft genome sequence of Moniliophthora roreri, the causal agent of frosty pod rot of cacao.</title>
        <authorList>
            <person name="Aime M.C."/>
            <person name="Diaz-Valderrama J.R."/>
            <person name="Kijpornyongpan T."/>
            <person name="Phillips-Mora W."/>
        </authorList>
    </citation>
    <scope>NUCLEOTIDE SEQUENCE [LARGE SCALE GENOMIC DNA]</scope>
    <source>
        <strain evidence="2 3">MCA 2952</strain>
    </source>
</reference>
<feature type="region of interest" description="Disordered" evidence="1">
    <location>
        <begin position="299"/>
        <end position="322"/>
    </location>
</feature>
<sequence>MAPPQSNLSSQFLDYVQAKSKKADKQDELESTPAPGDNGPPLAEATPRFRPGDEFANIDLRLPNDPTSTIEEDEVIEDMELGGDDDKEDDNNTKPTPEAEAGDTFAETPAQRAVGRRGLSRQEVLLKLAVLHQFGSRCIVTLMCLCLQIAHVIPVRSDAQQLAFLEWVFGDTFQTLNIHSCRNLWLVDAHTHYALDRGLIKIVPNLDILNAIMLFSTQVRKRHEGKSSNNGIDLNRRKTFPPGSYPYVVVGVLCSSQFIIPRERLDAPSDVSEVETVENPEYLFSYEPLEYPIRMPQWVDHGDGDTGGDQPDTNSQNDKGVKVTPQHLKGYRANTNNPLEALRPVKHSPALELQLWQDPWLVAANVGQFLYVLKGRVDDHRRSRAKEGQDWVQWQVSHLVKDPVHLPLLEMCLQIYTYWMDDKPKPQKSEGTKAGGSRRSRTRANVSDAPVARPSGSGQNAPNVGPVTRSRSKNAPDAEESTGFAAPITRARSGKGKSKAGTEGSVRPAARAASRKSTRSKSTVGTSNRGM</sequence>
<evidence type="ECO:0000256" key="1">
    <source>
        <dbReference type="SAM" id="MobiDB-lite"/>
    </source>
</evidence>
<feature type="compositionally biased region" description="Acidic residues" evidence="1">
    <location>
        <begin position="70"/>
        <end position="89"/>
    </location>
</feature>
<name>A0A0W0F6B3_MONRR</name>
<feature type="region of interest" description="Disordered" evidence="1">
    <location>
        <begin position="423"/>
        <end position="531"/>
    </location>
</feature>
<accession>A0A0W0F6B3</accession>
<feature type="region of interest" description="Disordered" evidence="1">
    <location>
        <begin position="1"/>
        <end position="114"/>
    </location>
</feature>
<feature type="compositionally biased region" description="Polar residues" evidence="1">
    <location>
        <begin position="1"/>
        <end position="12"/>
    </location>
</feature>
<gene>
    <name evidence="2" type="ORF">WG66_15587</name>
</gene>
<dbReference type="EMBL" id="LATX01002286">
    <property type="protein sequence ID" value="KTB31875.1"/>
    <property type="molecule type" value="Genomic_DNA"/>
</dbReference>
<organism evidence="2 3">
    <name type="scientific">Moniliophthora roreri</name>
    <name type="common">Frosty pod rot fungus</name>
    <name type="synonym">Monilia roreri</name>
    <dbReference type="NCBI Taxonomy" id="221103"/>
    <lineage>
        <taxon>Eukaryota</taxon>
        <taxon>Fungi</taxon>
        <taxon>Dikarya</taxon>
        <taxon>Basidiomycota</taxon>
        <taxon>Agaricomycotina</taxon>
        <taxon>Agaricomycetes</taxon>
        <taxon>Agaricomycetidae</taxon>
        <taxon>Agaricales</taxon>
        <taxon>Marasmiineae</taxon>
        <taxon>Marasmiaceae</taxon>
        <taxon>Moniliophthora</taxon>
    </lineage>
</organism>
<evidence type="ECO:0008006" key="4">
    <source>
        <dbReference type="Google" id="ProtNLM"/>
    </source>
</evidence>
<evidence type="ECO:0000313" key="3">
    <source>
        <dbReference type="Proteomes" id="UP000054988"/>
    </source>
</evidence>
<dbReference type="AlphaFoldDB" id="A0A0W0F6B3"/>